<evidence type="ECO:0000313" key="11">
    <source>
        <dbReference type="EMBL" id="GGM76076.1"/>
    </source>
</evidence>
<dbReference type="PIRSF" id="PIRSF003336">
    <property type="entry name" value="RadB"/>
    <property type="match status" value="1"/>
</dbReference>
<keyword evidence="7" id="KW-0233">DNA recombination</keyword>
<organism evidence="11 12">
    <name type="scientific">Thermogymnomonas acidicola</name>
    <dbReference type="NCBI Taxonomy" id="399579"/>
    <lineage>
        <taxon>Archaea</taxon>
        <taxon>Methanobacteriati</taxon>
        <taxon>Thermoplasmatota</taxon>
        <taxon>Thermoplasmata</taxon>
        <taxon>Thermoplasmatales</taxon>
        <taxon>Thermogymnomonas</taxon>
    </lineage>
</organism>
<evidence type="ECO:0000256" key="8">
    <source>
        <dbReference type="ARBA" id="ARBA00024641"/>
    </source>
</evidence>
<dbReference type="InterPro" id="IPR027417">
    <property type="entry name" value="P-loop_NTPase"/>
</dbReference>
<keyword evidence="3" id="KW-0547">Nucleotide-binding</keyword>
<gene>
    <name evidence="11" type="ORF">GCM10007108_12550</name>
</gene>
<dbReference type="Proteomes" id="UP000632195">
    <property type="component" value="Unassembled WGS sequence"/>
</dbReference>
<dbReference type="InterPro" id="IPR011939">
    <property type="entry name" value="DNA_repair_and_recomb_RadB"/>
</dbReference>
<sequence>MIWMEKVDPTVKEEKLPSGVACIDYVMSGGLEPGVMTELYGEGGTGKSNMCMVFAVSALSLGRSVIFLDTEGLSTERLLQVSGGDTGLLRHLMLYRITSLDDQEVAIMRSSKMMERERKVGLLIIDSFTEYFRLEKSSDTRERVAAMQRHISLLNSIAVRFRVPVLLTNQIYLDPEEQRLEPFGGYVIDHSMKAIFMLEKSDGVRRIVTVKHRSVEEGRSAQFRITESGISCEV</sequence>
<evidence type="ECO:0000256" key="1">
    <source>
        <dbReference type="ARBA" id="ARBA00006876"/>
    </source>
</evidence>
<comment type="function">
    <text evidence="8">Involved in DNA repair and in homologous recombination. May regulate the cleavage reactions of the branch-structured DNA. Has a very weak ATPase activity that is not stimulated by DNA. Binds DNA but does not promote DNA strands exchange.</text>
</comment>
<dbReference type="GO" id="GO:0140664">
    <property type="term" value="F:ATP-dependent DNA damage sensor activity"/>
    <property type="evidence" value="ECO:0007669"/>
    <property type="project" value="InterPro"/>
</dbReference>
<comment type="similarity">
    <text evidence="1">Belongs to the eukaryotic RecA-like protein family. RadB subfamily.</text>
</comment>
<reference evidence="11" key="2">
    <citation type="submission" date="2022-09" db="EMBL/GenBank/DDBJ databases">
        <authorList>
            <person name="Sun Q."/>
            <person name="Ohkuma M."/>
        </authorList>
    </citation>
    <scope>NUCLEOTIDE SEQUENCE</scope>
    <source>
        <strain evidence="11">JCM 13583</strain>
    </source>
</reference>
<dbReference type="GO" id="GO:0006310">
    <property type="term" value="P:DNA recombination"/>
    <property type="evidence" value="ECO:0007669"/>
    <property type="project" value="UniProtKB-KW"/>
</dbReference>
<dbReference type="NCBIfam" id="TIGR02237">
    <property type="entry name" value="recomb_radB"/>
    <property type="match status" value="1"/>
</dbReference>
<evidence type="ECO:0000313" key="12">
    <source>
        <dbReference type="Proteomes" id="UP000632195"/>
    </source>
</evidence>
<dbReference type="Gene3D" id="3.40.50.300">
    <property type="entry name" value="P-loop containing nucleotide triphosphate hydrolases"/>
    <property type="match status" value="1"/>
</dbReference>
<dbReference type="AlphaFoldDB" id="A0AA37BS21"/>
<evidence type="ECO:0000256" key="2">
    <source>
        <dbReference type="ARBA" id="ARBA00018143"/>
    </source>
</evidence>
<evidence type="ECO:0000256" key="4">
    <source>
        <dbReference type="ARBA" id="ARBA00022763"/>
    </source>
</evidence>
<dbReference type="SUPFAM" id="SSF52540">
    <property type="entry name" value="P-loop containing nucleoside triphosphate hydrolases"/>
    <property type="match status" value="1"/>
</dbReference>
<dbReference type="InterPro" id="IPR020588">
    <property type="entry name" value="RecA_ATP-bd"/>
</dbReference>
<dbReference type="PRINTS" id="PR01874">
    <property type="entry name" value="DNAREPAIRADA"/>
</dbReference>
<dbReference type="PANTHER" id="PTHR22942">
    <property type="entry name" value="RECA/RAD51/RADA DNA STRAND-PAIRING FAMILY MEMBER"/>
    <property type="match status" value="1"/>
</dbReference>
<keyword evidence="12" id="KW-1185">Reference proteome</keyword>
<evidence type="ECO:0000256" key="7">
    <source>
        <dbReference type="ARBA" id="ARBA00023172"/>
    </source>
</evidence>
<evidence type="ECO:0000256" key="6">
    <source>
        <dbReference type="ARBA" id="ARBA00023125"/>
    </source>
</evidence>
<proteinExistence type="inferred from homology"/>
<dbReference type="GO" id="GO:0005524">
    <property type="term" value="F:ATP binding"/>
    <property type="evidence" value="ECO:0007669"/>
    <property type="project" value="UniProtKB-KW"/>
</dbReference>
<dbReference type="Pfam" id="PF08423">
    <property type="entry name" value="Rad51"/>
    <property type="match status" value="1"/>
</dbReference>
<dbReference type="EMBL" id="BMNY01000002">
    <property type="protein sequence ID" value="GGM76076.1"/>
    <property type="molecule type" value="Genomic_DNA"/>
</dbReference>
<comment type="caution">
    <text evidence="11">The sequence shown here is derived from an EMBL/GenBank/DDBJ whole genome shotgun (WGS) entry which is preliminary data.</text>
</comment>
<dbReference type="GO" id="GO:0006281">
    <property type="term" value="P:DNA repair"/>
    <property type="evidence" value="ECO:0007669"/>
    <property type="project" value="InterPro"/>
</dbReference>
<reference evidence="11" key="1">
    <citation type="journal article" date="2014" name="Int. J. Syst. Evol. Microbiol.">
        <title>Complete genome sequence of Corynebacterium casei LMG S-19264T (=DSM 44701T), isolated from a smear-ripened cheese.</title>
        <authorList>
            <consortium name="US DOE Joint Genome Institute (JGI-PGF)"/>
            <person name="Walter F."/>
            <person name="Albersmeier A."/>
            <person name="Kalinowski J."/>
            <person name="Ruckert C."/>
        </authorList>
    </citation>
    <scope>NUCLEOTIDE SEQUENCE</scope>
    <source>
        <strain evidence="11">JCM 13583</strain>
    </source>
</reference>
<dbReference type="PROSITE" id="PS50162">
    <property type="entry name" value="RECA_2"/>
    <property type="match status" value="1"/>
</dbReference>
<dbReference type="InterPro" id="IPR013632">
    <property type="entry name" value="Rad51_C"/>
</dbReference>
<keyword evidence="6" id="KW-0238">DNA-binding</keyword>
<evidence type="ECO:0000256" key="9">
    <source>
        <dbReference type="NCBIfam" id="TIGR02237"/>
    </source>
</evidence>
<keyword evidence="4" id="KW-0227">DNA damage</keyword>
<evidence type="ECO:0000256" key="5">
    <source>
        <dbReference type="ARBA" id="ARBA00022840"/>
    </source>
</evidence>
<name>A0AA37BS21_9ARCH</name>
<keyword evidence="5" id="KW-0067">ATP-binding</keyword>
<protein>
    <recommendedName>
        <fullName evidence="2 9">DNA repair and recombination protein RadB</fullName>
    </recommendedName>
</protein>
<accession>A0AA37BS21</accession>
<feature type="domain" description="RecA family profile 1" evidence="10">
    <location>
        <begin position="12"/>
        <end position="171"/>
    </location>
</feature>
<evidence type="ECO:0000256" key="3">
    <source>
        <dbReference type="ARBA" id="ARBA00022741"/>
    </source>
</evidence>
<dbReference type="PANTHER" id="PTHR22942:SF47">
    <property type="entry name" value="DNA REPAIR AND RECOMBINATION PROTEIN RADB"/>
    <property type="match status" value="1"/>
</dbReference>
<evidence type="ECO:0000259" key="10">
    <source>
        <dbReference type="PROSITE" id="PS50162"/>
    </source>
</evidence>
<dbReference type="GO" id="GO:0003684">
    <property type="term" value="F:damaged DNA binding"/>
    <property type="evidence" value="ECO:0007669"/>
    <property type="project" value="InterPro"/>
</dbReference>